<reference evidence="3 4" key="1">
    <citation type="submission" date="2018-03" db="EMBL/GenBank/DDBJ databases">
        <title>Draft genome sequence of Rohu Carp (Labeo rohita).</title>
        <authorList>
            <person name="Das P."/>
            <person name="Kushwaha B."/>
            <person name="Joshi C.G."/>
            <person name="Kumar D."/>
            <person name="Nagpure N.S."/>
            <person name="Sahoo L."/>
            <person name="Das S.P."/>
            <person name="Bit A."/>
            <person name="Patnaik S."/>
            <person name="Meher P.K."/>
            <person name="Jayasankar P."/>
            <person name="Koringa P.G."/>
            <person name="Patel N.V."/>
            <person name="Hinsu A.T."/>
            <person name="Kumar R."/>
            <person name="Pandey M."/>
            <person name="Agarwal S."/>
            <person name="Srivastava S."/>
            <person name="Singh M."/>
            <person name="Iquebal M.A."/>
            <person name="Jaiswal S."/>
            <person name="Angadi U.B."/>
            <person name="Kumar N."/>
            <person name="Raza M."/>
            <person name="Shah T.M."/>
            <person name="Rai A."/>
            <person name="Jena J.K."/>
        </authorList>
    </citation>
    <scope>NUCLEOTIDE SEQUENCE [LARGE SCALE GENOMIC DNA]</scope>
    <source>
        <strain evidence="3">DASCIFA01</strain>
        <tissue evidence="3">Testis</tissue>
    </source>
</reference>
<proteinExistence type="predicted"/>
<dbReference type="EMBL" id="QBIY01012556">
    <property type="protein sequence ID" value="RXN23856.1"/>
    <property type="molecule type" value="Genomic_DNA"/>
</dbReference>
<dbReference type="InterPro" id="IPR050828">
    <property type="entry name" value="C-type_lectin/matrix_domain"/>
</dbReference>
<gene>
    <name evidence="3" type="ORF">ROHU_022494</name>
</gene>
<comment type="subcellular location">
    <subcellularLocation>
        <location evidence="1">Cell membrane</location>
        <topology evidence="1">Single-pass type II membrane protein</topology>
    </subcellularLocation>
</comment>
<evidence type="ECO:0000259" key="2">
    <source>
        <dbReference type="PROSITE" id="PS50041"/>
    </source>
</evidence>
<dbReference type="STRING" id="84645.A0A498N024"/>
<dbReference type="Gene3D" id="1.20.5.400">
    <property type="match status" value="1"/>
</dbReference>
<dbReference type="Pfam" id="PF00059">
    <property type="entry name" value="Lectin_C"/>
    <property type="match status" value="1"/>
</dbReference>
<organism evidence="3 4">
    <name type="scientific">Labeo rohita</name>
    <name type="common">Indian major carp</name>
    <name type="synonym">Cyprinus rohita</name>
    <dbReference type="NCBI Taxonomy" id="84645"/>
    <lineage>
        <taxon>Eukaryota</taxon>
        <taxon>Metazoa</taxon>
        <taxon>Chordata</taxon>
        <taxon>Craniata</taxon>
        <taxon>Vertebrata</taxon>
        <taxon>Euteleostomi</taxon>
        <taxon>Actinopterygii</taxon>
        <taxon>Neopterygii</taxon>
        <taxon>Teleostei</taxon>
        <taxon>Ostariophysi</taxon>
        <taxon>Cypriniformes</taxon>
        <taxon>Cyprinidae</taxon>
        <taxon>Labeoninae</taxon>
        <taxon>Labeonini</taxon>
        <taxon>Labeo</taxon>
    </lineage>
</organism>
<sequence>MAVIVLCVHIHTNNANYTRESGEQQINITKLTEEKDQLVNKNTQLTKERDGLLSDGWKYNQSNHYFISSEKKNWTESRKYCMERGADLIIINNREEQDFVKKISSNDKVWMGLTDIDVEGTWKWVDGSTLTSRKEAVQRESL</sequence>
<dbReference type="Proteomes" id="UP000290572">
    <property type="component" value="Unassembled WGS sequence"/>
</dbReference>
<accession>A0A498N024</accession>
<evidence type="ECO:0000256" key="1">
    <source>
        <dbReference type="ARBA" id="ARBA00004401"/>
    </source>
</evidence>
<dbReference type="SUPFAM" id="SSF56436">
    <property type="entry name" value="C-type lectin-like"/>
    <property type="match status" value="1"/>
</dbReference>
<evidence type="ECO:0000313" key="4">
    <source>
        <dbReference type="Proteomes" id="UP000290572"/>
    </source>
</evidence>
<dbReference type="SMART" id="SM00034">
    <property type="entry name" value="CLECT"/>
    <property type="match status" value="1"/>
</dbReference>
<protein>
    <submittedName>
        <fullName evidence="3">CD209 antigen-like protein</fullName>
    </submittedName>
</protein>
<evidence type="ECO:0000313" key="3">
    <source>
        <dbReference type="EMBL" id="RXN23856.1"/>
    </source>
</evidence>
<dbReference type="InterPro" id="IPR016186">
    <property type="entry name" value="C-type_lectin-like/link_sf"/>
</dbReference>
<dbReference type="InterPro" id="IPR001304">
    <property type="entry name" value="C-type_lectin-like"/>
</dbReference>
<keyword evidence="4" id="KW-1185">Reference proteome</keyword>
<dbReference type="PANTHER" id="PTHR45710:SF8">
    <property type="entry name" value="RERATING FAMILY MEMBER 4"/>
    <property type="match status" value="1"/>
</dbReference>
<dbReference type="AlphaFoldDB" id="A0A498N024"/>
<dbReference type="PROSITE" id="PS50041">
    <property type="entry name" value="C_TYPE_LECTIN_2"/>
    <property type="match status" value="1"/>
</dbReference>
<feature type="domain" description="C-type lectin" evidence="2">
    <location>
        <begin position="59"/>
        <end position="130"/>
    </location>
</feature>
<dbReference type="InterPro" id="IPR016187">
    <property type="entry name" value="CTDL_fold"/>
</dbReference>
<dbReference type="GO" id="GO:0005886">
    <property type="term" value="C:plasma membrane"/>
    <property type="evidence" value="ECO:0007669"/>
    <property type="project" value="UniProtKB-SubCell"/>
</dbReference>
<dbReference type="PANTHER" id="PTHR45710">
    <property type="entry name" value="C-TYPE LECTIN DOMAIN-CONTAINING PROTEIN 180"/>
    <property type="match status" value="1"/>
</dbReference>
<name>A0A498N024_LABRO</name>
<comment type="caution">
    <text evidence="3">The sequence shown here is derived from an EMBL/GenBank/DDBJ whole genome shotgun (WGS) entry which is preliminary data.</text>
</comment>
<dbReference type="Gene3D" id="3.10.100.10">
    <property type="entry name" value="Mannose-Binding Protein A, subunit A"/>
    <property type="match status" value="1"/>
</dbReference>